<evidence type="ECO:0000313" key="3">
    <source>
        <dbReference type="Proteomes" id="UP000594836"/>
    </source>
</evidence>
<keyword evidence="1" id="KW-0472">Membrane</keyword>
<dbReference type="AlphaFoldDB" id="A0A7T3ABZ8"/>
<evidence type="ECO:0000256" key="1">
    <source>
        <dbReference type="SAM" id="Phobius"/>
    </source>
</evidence>
<dbReference type="Proteomes" id="UP000594836">
    <property type="component" value="Chromosome"/>
</dbReference>
<dbReference type="EMBL" id="CP065713">
    <property type="protein sequence ID" value="QPT09697.1"/>
    <property type="molecule type" value="Genomic_DNA"/>
</dbReference>
<evidence type="ECO:0000313" key="2">
    <source>
        <dbReference type="EMBL" id="QPT09697.1"/>
    </source>
</evidence>
<organism evidence="2 3">
    <name type="scientific">Sphingomonas paucimobilis</name>
    <name type="common">Pseudomonas paucimobilis</name>
    <dbReference type="NCBI Taxonomy" id="13689"/>
    <lineage>
        <taxon>Bacteria</taxon>
        <taxon>Pseudomonadati</taxon>
        <taxon>Pseudomonadota</taxon>
        <taxon>Alphaproteobacteria</taxon>
        <taxon>Sphingomonadales</taxon>
        <taxon>Sphingomonadaceae</taxon>
        <taxon>Sphingomonas</taxon>
    </lineage>
</organism>
<keyword evidence="1" id="KW-1133">Transmembrane helix</keyword>
<proteinExistence type="predicted"/>
<reference evidence="2 3" key="1">
    <citation type="submission" date="2020-12" db="EMBL/GenBank/DDBJ databases">
        <title>FDA dAtabase for Regulatory Grade micrObial Sequences (FDA-ARGOS): Supporting development and validation of Infectious Disease Dx tests.</title>
        <authorList>
            <person name="Sproer C."/>
            <person name="Gronow S."/>
            <person name="Severitt S."/>
            <person name="Schroder I."/>
            <person name="Tallon L."/>
            <person name="Sadzewicz L."/>
            <person name="Zhao X."/>
            <person name="Boylan J."/>
            <person name="Ott S."/>
            <person name="Bowen H."/>
            <person name="Vavikolanu K."/>
            <person name="Mehta A."/>
            <person name="Aluvathingal J."/>
            <person name="Nadendla S."/>
            <person name="Lowell S."/>
            <person name="Myers T."/>
            <person name="Yan Y."/>
            <person name="Sichtig H."/>
        </authorList>
    </citation>
    <scope>NUCLEOTIDE SEQUENCE [LARGE SCALE GENOMIC DNA]</scope>
    <source>
        <strain evidence="2 3">FDAARGOS_881</strain>
    </source>
</reference>
<feature type="transmembrane region" description="Helical" evidence="1">
    <location>
        <begin position="47"/>
        <end position="67"/>
    </location>
</feature>
<name>A0A7T3ABZ8_SPHPI</name>
<sequence>MTFWEFLYRLGPGYPSARGWYAVGLFVLTLVILVMIALLPELRTDEFFKSLSTAIVVTGYIGFAVGLRDPAKDREQIGTALAGLNAAVDRLPPHKPEDKS</sequence>
<feature type="transmembrane region" description="Helical" evidence="1">
    <location>
        <begin position="20"/>
        <end position="40"/>
    </location>
</feature>
<accession>A0A7T3ABZ8</accession>
<keyword evidence="1" id="KW-0812">Transmembrane</keyword>
<dbReference type="RefSeq" id="WP_197939196.1">
    <property type="nucleotide sequence ID" value="NZ_CP065713.1"/>
</dbReference>
<gene>
    <name evidence="2" type="ORF">I6G38_05425</name>
</gene>
<protein>
    <submittedName>
        <fullName evidence="2">Uncharacterized protein</fullName>
    </submittedName>
</protein>